<name>A0A7J6P3W1_PEROL</name>
<feature type="compositionally biased region" description="Basic and acidic residues" evidence="1">
    <location>
        <begin position="960"/>
        <end position="969"/>
    </location>
</feature>
<feature type="region of interest" description="Disordered" evidence="1">
    <location>
        <begin position="1"/>
        <end position="31"/>
    </location>
</feature>
<feature type="transmembrane region" description="Helical" evidence="2">
    <location>
        <begin position="441"/>
        <end position="461"/>
    </location>
</feature>
<feature type="transmembrane region" description="Helical" evidence="2">
    <location>
        <begin position="388"/>
        <end position="409"/>
    </location>
</feature>
<dbReference type="OrthoDB" id="2590398at2759"/>
<keyword evidence="2" id="KW-0472">Membrane</keyword>
<keyword evidence="2" id="KW-0812">Transmembrane</keyword>
<proteinExistence type="predicted"/>
<feature type="region of interest" description="Disordered" evidence="1">
    <location>
        <begin position="487"/>
        <end position="528"/>
    </location>
</feature>
<comment type="caution">
    <text evidence="3">The sequence shown here is derived from an EMBL/GenBank/DDBJ whole genome shotgun (WGS) entry which is preliminary data.</text>
</comment>
<evidence type="ECO:0008006" key="5">
    <source>
        <dbReference type="Google" id="ProtNLM"/>
    </source>
</evidence>
<feature type="region of interest" description="Disordered" evidence="1">
    <location>
        <begin position="944"/>
        <end position="999"/>
    </location>
</feature>
<feature type="compositionally biased region" description="Acidic residues" evidence="1">
    <location>
        <begin position="504"/>
        <end position="513"/>
    </location>
</feature>
<accession>A0A7J6P3W1</accession>
<feature type="transmembrane region" description="Helical" evidence="2">
    <location>
        <begin position="50"/>
        <end position="72"/>
    </location>
</feature>
<organism evidence="3 4">
    <name type="scientific">Perkinsus olseni</name>
    <name type="common">Perkinsus atlanticus</name>
    <dbReference type="NCBI Taxonomy" id="32597"/>
    <lineage>
        <taxon>Eukaryota</taxon>
        <taxon>Sar</taxon>
        <taxon>Alveolata</taxon>
        <taxon>Perkinsozoa</taxon>
        <taxon>Perkinsea</taxon>
        <taxon>Perkinsida</taxon>
        <taxon>Perkinsidae</taxon>
        <taxon>Perkinsus</taxon>
    </lineage>
</organism>
<feature type="compositionally biased region" description="Polar residues" evidence="1">
    <location>
        <begin position="990"/>
        <end position="999"/>
    </location>
</feature>
<protein>
    <recommendedName>
        <fullName evidence="5">Glycosyltransferase 2-like domain-containing protein</fullName>
    </recommendedName>
</protein>
<dbReference type="EMBL" id="JABANP010000097">
    <property type="protein sequence ID" value="KAF4690517.1"/>
    <property type="molecule type" value="Genomic_DNA"/>
</dbReference>
<evidence type="ECO:0000313" key="3">
    <source>
        <dbReference type="EMBL" id="KAF4690517.1"/>
    </source>
</evidence>
<feature type="transmembrane region" description="Helical" evidence="2">
    <location>
        <begin position="231"/>
        <end position="254"/>
    </location>
</feature>
<feature type="compositionally biased region" description="Low complexity" evidence="1">
    <location>
        <begin position="19"/>
        <end position="31"/>
    </location>
</feature>
<gene>
    <name evidence="3" type="ORF">FOZ60_017254</name>
</gene>
<feature type="transmembrane region" description="Helical" evidence="2">
    <location>
        <begin position="843"/>
        <end position="866"/>
    </location>
</feature>
<evidence type="ECO:0000313" key="4">
    <source>
        <dbReference type="Proteomes" id="UP000541610"/>
    </source>
</evidence>
<dbReference type="SUPFAM" id="SSF53448">
    <property type="entry name" value="Nucleotide-diphospho-sugar transferases"/>
    <property type="match status" value="1"/>
</dbReference>
<dbReference type="Proteomes" id="UP000541610">
    <property type="component" value="Unassembled WGS sequence"/>
</dbReference>
<keyword evidence="2" id="KW-1133">Transmembrane helix</keyword>
<dbReference type="AlphaFoldDB" id="A0A7J6P3W1"/>
<evidence type="ECO:0000256" key="2">
    <source>
        <dbReference type="SAM" id="Phobius"/>
    </source>
</evidence>
<sequence length="999" mass="114175">MATTTTTGEGRNTQEGLLEQQQQPSSPESIEAPEPHYVVPKVKAPPICPIFGRVAFLIVVLTCCLIVAAIWFCRGYSWVYDSTTNLWPIYQCPSLASSFHFEEKDLWGPTCSMSIKYDFLLADRMKREGITVPFGTPPEEALERCILPHDDEGFITCFSVNSCDYMCREADTNGRCPAGKVLEKDKTDMDNNVQCNIWLAGQSFTEQLACYKLEVAAYCGRKFEVTPSNILAIRGLIVATVVMIVFWIVAEFALRSVDRGLRQEQAEGMARMGVELPAKKRFLRQQILERWAAEARFNYAHASQAGSVWGNGTTPGGNESMVSPSVAAQSPYGAAAGEYMSDVPGVKSQLQSRNPKKRFESNAWRRRLDQYRNLNQDKKKAFVNKEKLRTGLLNIFFILLVIFTEWFIIRFSPQHMNPDDSLYDAFVGVVSIWDATSVLDWLIFLDVLLDIFLFGCAMFVVKWPKKPVFAEHMQEELKASIPKVIEEEEDDDEKRPLAELQQEQQDEEDEDDDMTPRSMMTAPSDESETVDFVLSQGMTRDVCLLIACHQSTMTEERYETFTATLRAALMVFPPSHIFVCDNGVSPVPVDDNQWATQQVHPDINYLYVPEGNKTFAFYWCNKYWIPYLVQNGRVTDFKYAVIIDDDVPLPPDLHIPHQLLDQNPNIKAVHFPITAATPDGKPNLLVQCQDIEYKIAGLHKLFQATLARSLSCHGAVALWDRETLDEIFYEHDTVFNGEDMYMGLSLLRKRDDSKIISSAQAIVPTYAPDNWGMLFRQRVKSWDVTSHKKTFTYIWEIINPRSWCHLASWVLKPYFLQELLTIVLDWLRTFLLCGLIIRDWVSFLFMFVIFTGLIYVMVVMFEIVVLRDRHDLRSSFCACLTFPWYRLSSLVFRVGALLQNLLVYSHVRKGIKIRVREDEIRDIPPCPPCPDVDWFTVWTGDIPEDEKQQPESTIPEENDDQVHDDGSAEHDDDDAASSTPPQVIPPPGQQRRSSNNNHH</sequence>
<dbReference type="InterPro" id="IPR029044">
    <property type="entry name" value="Nucleotide-diphossugar_trans"/>
</dbReference>
<dbReference type="Gene3D" id="3.90.550.10">
    <property type="entry name" value="Spore Coat Polysaccharide Biosynthesis Protein SpsA, Chain A"/>
    <property type="match status" value="1"/>
</dbReference>
<evidence type="ECO:0000256" key="1">
    <source>
        <dbReference type="SAM" id="MobiDB-lite"/>
    </source>
</evidence>
<reference evidence="3 4" key="1">
    <citation type="submission" date="2020-04" db="EMBL/GenBank/DDBJ databases">
        <title>Perkinsus olseni comparative genomics.</title>
        <authorList>
            <person name="Bogema D.R."/>
        </authorList>
    </citation>
    <scope>NUCLEOTIDE SEQUENCE [LARGE SCALE GENOMIC DNA]</scope>
    <source>
        <strain evidence="3">00978-12</strain>
    </source>
</reference>
<dbReference type="Pfam" id="PF13641">
    <property type="entry name" value="Glyco_tranf_2_3"/>
    <property type="match status" value="1"/>
</dbReference>